<dbReference type="Proteomes" id="UP000050949">
    <property type="component" value="Unassembled WGS sequence"/>
</dbReference>
<dbReference type="Gene3D" id="1.10.10.60">
    <property type="entry name" value="Homeodomain-like"/>
    <property type="match status" value="2"/>
</dbReference>
<dbReference type="InterPro" id="IPR009057">
    <property type="entry name" value="Homeodomain-like_sf"/>
</dbReference>
<proteinExistence type="predicted"/>
<evidence type="ECO:0000256" key="2">
    <source>
        <dbReference type="ARBA" id="ARBA00023125"/>
    </source>
</evidence>
<dbReference type="PANTHER" id="PTHR43280:SF2">
    <property type="entry name" value="HTH-TYPE TRANSCRIPTIONAL REGULATOR EXSA"/>
    <property type="match status" value="1"/>
</dbReference>
<accession>A0A0R1XGR8</accession>
<dbReference type="PROSITE" id="PS01124">
    <property type="entry name" value="HTH_ARAC_FAMILY_2"/>
    <property type="match status" value="1"/>
</dbReference>
<dbReference type="GO" id="GO:0043565">
    <property type="term" value="F:sequence-specific DNA binding"/>
    <property type="evidence" value="ECO:0007669"/>
    <property type="project" value="InterPro"/>
</dbReference>
<keyword evidence="3" id="KW-0804">Transcription</keyword>
<dbReference type="Gene3D" id="2.60.120.10">
    <property type="entry name" value="Jelly Rolls"/>
    <property type="match status" value="1"/>
</dbReference>
<dbReference type="AlphaFoldDB" id="A0A0R1XGR8"/>
<dbReference type="SMART" id="SM00342">
    <property type="entry name" value="HTH_ARAC"/>
    <property type="match status" value="1"/>
</dbReference>
<dbReference type="InterPro" id="IPR014710">
    <property type="entry name" value="RmlC-like_jellyroll"/>
</dbReference>
<dbReference type="Pfam" id="PF07883">
    <property type="entry name" value="Cupin_2"/>
    <property type="match status" value="1"/>
</dbReference>
<dbReference type="SUPFAM" id="SSF46689">
    <property type="entry name" value="Homeodomain-like"/>
    <property type="match status" value="2"/>
</dbReference>
<evidence type="ECO:0000256" key="3">
    <source>
        <dbReference type="ARBA" id="ARBA00023163"/>
    </source>
</evidence>
<sequence>MYKHEVVSADPGLPFKIVIHQGQESAIVRHWHRALEIDYIIAGRAKYTIAGTELAAAPGDVIVINTNVVHAILTEPLRPARAVTLLLPYDWLRQQIPDYDQWRFAVPIGSQHPGPPSASLKALQAALLDIDQTENGVHNATIRRLNHLRDIYTVLSLLMTHFAESDNSANTLATAASLARMSSVITYLTEHANEPLTLPAVADQVHLSVGYLSRDFKKQIGVPLMTYLSQLRLQNAYDLLTNSDLPISTIADQTGFPNEKSFRQRFTKTYGQRPSAYRQNLRRSKIDR</sequence>
<dbReference type="InterPro" id="IPR013096">
    <property type="entry name" value="Cupin_2"/>
</dbReference>
<dbReference type="RefSeq" id="WP_027827878.1">
    <property type="nucleotide sequence ID" value="NZ_AUEH01000008.1"/>
</dbReference>
<organism evidence="5 6">
    <name type="scientific">Schleiferilactobacillus harbinensis DSM 16991</name>
    <dbReference type="NCBI Taxonomy" id="1122147"/>
    <lineage>
        <taxon>Bacteria</taxon>
        <taxon>Bacillati</taxon>
        <taxon>Bacillota</taxon>
        <taxon>Bacilli</taxon>
        <taxon>Lactobacillales</taxon>
        <taxon>Lactobacillaceae</taxon>
        <taxon>Schleiferilactobacillus</taxon>
    </lineage>
</organism>
<dbReference type="eggNOG" id="COG2207">
    <property type="taxonomic scope" value="Bacteria"/>
</dbReference>
<reference evidence="5 6" key="1">
    <citation type="journal article" date="2015" name="Genome Announc.">
        <title>Expanding the biotechnology potential of lactobacilli through comparative genomics of 213 strains and associated genera.</title>
        <authorList>
            <person name="Sun Z."/>
            <person name="Harris H.M."/>
            <person name="McCann A."/>
            <person name="Guo C."/>
            <person name="Argimon S."/>
            <person name="Zhang W."/>
            <person name="Yang X."/>
            <person name="Jeffery I.B."/>
            <person name="Cooney J.C."/>
            <person name="Kagawa T.F."/>
            <person name="Liu W."/>
            <person name="Song Y."/>
            <person name="Salvetti E."/>
            <person name="Wrobel A."/>
            <person name="Rasinkangas P."/>
            <person name="Parkhill J."/>
            <person name="Rea M.C."/>
            <person name="O'Sullivan O."/>
            <person name="Ritari J."/>
            <person name="Douillard F.P."/>
            <person name="Paul Ross R."/>
            <person name="Yang R."/>
            <person name="Briner A.E."/>
            <person name="Felis G.E."/>
            <person name="de Vos W.M."/>
            <person name="Barrangou R."/>
            <person name="Klaenhammer T.R."/>
            <person name="Caufield P.W."/>
            <person name="Cui Y."/>
            <person name="Zhang H."/>
            <person name="O'Toole P.W."/>
        </authorList>
    </citation>
    <scope>NUCLEOTIDE SEQUENCE [LARGE SCALE GENOMIC DNA]</scope>
    <source>
        <strain evidence="5 6">DSM 16991</strain>
    </source>
</reference>
<comment type="caution">
    <text evidence="5">The sequence shown here is derived from an EMBL/GenBank/DDBJ whole genome shotgun (WGS) entry which is preliminary data.</text>
</comment>
<dbReference type="GO" id="GO:0003700">
    <property type="term" value="F:DNA-binding transcription factor activity"/>
    <property type="evidence" value="ECO:0007669"/>
    <property type="project" value="InterPro"/>
</dbReference>
<keyword evidence="1" id="KW-0805">Transcription regulation</keyword>
<dbReference type="PATRIC" id="fig|1122147.4.peg.2473"/>
<evidence type="ECO:0000313" key="6">
    <source>
        <dbReference type="Proteomes" id="UP000050949"/>
    </source>
</evidence>
<evidence type="ECO:0000256" key="1">
    <source>
        <dbReference type="ARBA" id="ARBA00023015"/>
    </source>
</evidence>
<evidence type="ECO:0000259" key="4">
    <source>
        <dbReference type="PROSITE" id="PS01124"/>
    </source>
</evidence>
<dbReference type="EMBL" id="AZFW01000044">
    <property type="protein sequence ID" value="KRM27636.1"/>
    <property type="molecule type" value="Genomic_DNA"/>
</dbReference>
<dbReference type="InterPro" id="IPR011051">
    <property type="entry name" value="RmlC_Cupin_sf"/>
</dbReference>
<gene>
    <name evidence="5" type="ORF">FC91_GL002394</name>
</gene>
<dbReference type="Pfam" id="PF12833">
    <property type="entry name" value="HTH_18"/>
    <property type="match status" value="1"/>
</dbReference>
<dbReference type="SUPFAM" id="SSF51182">
    <property type="entry name" value="RmlC-like cupins"/>
    <property type="match status" value="1"/>
</dbReference>
<protein>
    <submittedName>
        <fullName evidence="5">Transcriptional regulator, AraC XylS family</fullName>
    </submittedName>
</protein>
<name>A0A0R1XGR8_9LACO</name>
<dbReference type="InterPro" id="IPR018060">
    <property type="entry name" value="HTH_AraC"/>
</dbReference>
<keyword evidence="2" id="KW-0238">DNA-binding</keyword>
<dbReference type="PANTHER" id="PTHR43280">
    <property type="entry name" value="ARAC-FAMILY TRANSCRIPTIONAL REGULATOR"/>
    <property type="match status" value="1"/>
</dbReference>
<dbReference type="OrthoDB" id="2211832at2"/>
<feature type="domain" description="HTH araC/xylS-type" evidence="4">
    <location>
        <begin position="182"/>
        <end position="280"/>
    </location>
</feature>
<evidence type="ECO:0000313" key="5">
    <source>
        <dbReference type="EMBL" id="KRM27636.1"/>
    </source>
</evidence>